<dbReference type="RefSeq" id="WP_034588094.1">
    <property type="nucleotide sequence ID" value="NZ_JRPE02000002.1"/>
</dbReference>
<gene>
    <name evidence="1" type="ORF">LS74_001540</name>
</gene>
<dbReference type="EMBL" id="JRPE02000002">
    <property type="protein sequence ID" value="TLD93439.1"/>
    <property type="molecule type" value="Genomic_DNA"/>
</dbReference>
<dbReference type="AlphaFoldDB" id="A0A4U8T1V7"/>
<keyword evidence="2" id="KW-1185">Reference proteome</keyword>
<name>A0A4U8T1V7_9HELI</name>
<evidence type="ECO:0000313" key="2">
    <source>
        <dbReference type="Proteomes" id="UP000029921"/>
    </source>
</evidence>
<organism evidence="1 2">
    <name type="scientific">Helicobacter magdeburgensis</name>
    <dbReference type="NCBI Taxonomy" id="471858"/>
    <lineage>
        <taxon>Bacteria</taxon>
        <taxon>Pseudomonadati</taxon>
        <taxon>Campylobacterota</taxon>
        <taxon>Epsilonproteobacteria</taxon>
        <taxon>Campylobacterales</taxon>
        <taxon>Helicobacteraceae</taxon>
        <taxon>Helicobacter</taxon>
    </lineage>
</organism>
<protein>
    <submittedName>
        <fullName evidence="1">Uncharacterized protein</fullName>
    </submittedName>
</protein>
<dbReference type="Proteomes" id="UP000029921">
    <property type="component" value="Unassembled WGS sequence"/>
</dbReference>
<accession>A0A4U8T1V7</accession>
<reference evidence="1 2" key="1">
    <citation type="journal article" date="2014" name="Genome Announc.">
        <title>Draft genome sequences of eight enterohepatic helicobacter species isolated from both laboratory and wild rodents.</title>
        <authorList>
            <person name="Sheh A."/>
            <person name="Shen Z."/>
            <person name="Fox J.G."/>
        </authorList>
    </citation>
    <scope>NUCLEOTIDE SEQUENCE [LARGE SCALE GENOMIC DNA]</scope>
    <source>
        <strain evidence="1 2">MIT 96-1001</strain>
    </source>
</reference>
<proteinExistence type="predicted"/>
<sequence length="167" mass="19385">MIDELRAINKLQGDLERFQTIQMEPGLVFDKDKRAFEEKNFIYDTKGNRYLVKKIDLDFDKKTMDFLIEGMTESITYGLMLLSEPPEKYNITTGLSLEGVNASKEFDTSKVTEHAECSPIGYKQYVRSSYANNRYLIEKILWLEDDLVDLGLRPVGKEPIVVRFRVV</sequence>
<evidence type="ECO:0000313" key="1">
    <source>
        <dbReference type="EMBL" id="TLD93439.1"/>
    </source>
</evidence>
<comment type="caution">
    <text evidence="1">The sequence shown here is derived from an EMBL/GenBank/DDBJ whole genome shotgun (WGS) entry which is preliminary data.</text>
</comment>